<dbReference type="Pfam" id="PF05199">
    <property type="entry name" value="GMC_oxred_C"/>
    <property type="match status" value="1"/>
</dbReference>
<evidence type="ECO:0000256" key="3">
    <source>
        <dbReference type="SAM" id="MobiDB-lite"/>
    </source>
</evidence>
<dbReference type="Pfam" id="PF00732">
    <property type="entry name" value="GMC_oxred_N"/>
    <property type="match status" value="1"/>
</dbReference>
<evidence type="ECO:0000259" key="4">
    <source>
        <dbReference type="PROSITE" id="PS00624"/>
    </source>
</evidence>
<dbReference type="Proteomes" id="UP001303222">
    <property type="component" value="Unassembled WGS sequence"/>
</dbReference>
<comment type="caution">
    <text evidence="5">The sequence shown here is derived from an EMBL/GenBank/DDBJ whole genome shotgun (WGS) entry which is preliminary data.</text>
</comment>
<evidence type="ECO:0000256" key="2">
    <source>
        <dbReference type="PIRSR" id="PIRSR000137-1"/>
    </source>
</evidence>
<gene>
    <name evidence="5" type="ORF">QBC32DRAFT_382256</name>
</gene>
<comment type="similarity">
    <text evidence="1">Belongs to the GMC oxidoreductase family.</text>
</comment>
<feature type="active site" description="Proton acceptor" evidence="2">
    <location>
        <position position="611"/>
    </location>
</feature>
<dbReference type="GO" id="GO:0016614">
    <property type="term" value="F:oxidoreductase activity, acting on CH-OH group of donors"/>
    <property type="evidence" value="ECO:0007669"/>
    <property type="project" value="InterPro"/>
</dbReference>
<dbReference type="InterPro" id="IPR012132">
    <property type="entry name" value="GMC_OxRdtase"/>
</dbReference>
<feature type="active site" description="Proton donor" evidence="2">
    <location>
        <position position="568"/>
    </location>
</feature>
<dbReference type="AlphaFoldDB" id="A0AAN6NNC7"/>
<keyword evidence="6" id="KW-1185">Reference proteome</keyword>
<dbReference type="SUPFAM" id="SSF51905">
    <property type="entry name" value="FAD/NAD(P)-binding domain"/>
    <property type="match status" value="1"/>
</dbReference>
<dbReference type="PANTHER" id="PTHR11552:SF219">
    <property type="entry name" value="GLUCOSE-METHANOL-CHOLINE OXIDOREDUCTASE N-TERMINAL DOMAIN-CONTAINING PROTEIN"/>
    <property type="match status" value="1"/>
</dbReference>
<evidence type="ECO:0000313" key="5">
    <source>
        <dbReference type="EMBL" id="KAK3948028.1"/>
    </source>
</evidence>
<dbReference type="PIRSF" id="PIRSF000137">
    <property type="entry name" value="Alcohol_oxidase"/>
    <property type="match status" value="1"/>
</dbReference>
<proteinExistence type="inferred from homology"/>
<dbReference type="InterPro" id="IPR000172">
    <property type="entry name" value="GMC_OxRdtase_N"/>
</dbReference>
<dbReference type="InterPro" id="IPR036188">
    <property type="entry name" value="FAD/NAD-bd_sf"/>
</dbReference>
<dbReference type="GO" id="GO:0050660">
    <property type="term" value="F:flavin adenine dinucleotide binding"/>
    <property type="evidence" value="ECO:0007669"/>
    <property type="project" value="InterPro"/>
</dbReference>
<evidence type="ECO:0000256" key="1">
    <source>
        <dbReference type="ARBA" id="ARBA00010790"/>
    </source>
</evidence>
<dbReference type="PANTHER" id="PTHR11552">
    <property type="entry name" value="GLUCOSE-METHANOL-CHOLINE GMC OXIDOREDUCTASE"/>
    <property type="match status" value="1"/>
</dbReference>
<sequence length="637" mass="70387">MWPFPPSYPTVHAADIQDQTFDYIIVGGGTAGCVLASRLSESPSVSVLLLERGQIHDNVLSRIPLLSQNFNFPFLQSVVRHSDPIPAAKGRRAALWTAEALGGATRISALLWTRGGAGGYNQWAEVYGLHDWSWNGVEPWFRRSENVVKPKKSVFELECIPFVEEAASRVGLPVGEGVNDPGASAQGCFVMDQTVDEKGQRLSAFKAWLPKETARERKGLKICTGVVASRLPLNKNGTRVTGVRVREGGREYTVKAQREVIVCSGTISTPQLLMLSGVGPRKHLESLGIPVIHDLPAVGQGLSDHTSVPIITELPRKHTLHCLENALVFLWHLLLYLFFGKGLLANGTTSRSIFVRTAALDENTMAVRHNDDSGQNTMDISLPQNTSDVEIMINPVNCLTVNISGKSLFTWYTTLIQPHSRGHVKLASDDPLSDPQICYPMMTDEKDRATMRKAVRFTMRLAEEFENTGYLHEAPLTIAPGMDLVYLDALYEPKTAWLQTLRGRKKPADEKPVPVPGKDLLPGAGEASVSRSTISEPKKKDFQIPNWRTVTDSEIDAYASRVCVSSLHVSCTCRMSNNPREGVVDQKLKVHGIENLRIADASVFPKIPSAHTMAPVVMVAERCAEFVKKQWEDRKER</sequence>
<evidence type="ECO:0000313" key="6">
    <source>
        <dbReference type="Proteomes" id="UP001303222"/>
    </source>
</evidence>
<dbReference type="Gene3D" id="3.30.560.10">
    <property type="entry name" value="Glucose Oxidase, domain 3"/>
    <property type="match status" value="2"/>
</dbReference>
<dbReference type="Gene3D" id="3.50.50.60">
    <property type="entry name" value="FAD/NAD(P)-binding domain"/>
    <property type="match status" value="2"/>
</dbReference>
<reference evidence="5" key="1">
    <citation type="journal article" date="2023" name="Mol. Phylogenet. Evol.">
        <title>Genome-scale phylogeny and comparative genomics of the fungal order Sordariales.</title>
        <authorList>
            <person name="Hensen N."/>
            <person name="Bonometti L."/>
            <person name="Westerberg I."/>
            <person name="Brannstrom I.O."/>
            <person name="Guillou S."/>
            <person name="Cros-Aarteil S."/>
            <person name="Calhoun S."/>
            <person name="Haridas S."/>
            <person name="Kuo A."/>
            <person name="Mondo S."/>
            <person name="Pangilinan J."/>
            <person name="Riley R."/>
            <person name="LaButti K."/>
            <person name="Andreopoulos B."/>
            <person name="Lipzen A."/>
            <person name="Chen C."/>
            <person name="Yan M."/>
            <person name="Daum C."/>
            <person name="Ng V."/>
            <person name="Clum A."/>
            <person name="Steindorff A."/>
            <person name="Ohm R.A."/>
            <person name="Martin F."/>
            <person name="Silar P."/>
            <person name="Natvig D.O."/>
            <person name="Lalanne C."/>
            <person name="Gautier V."/>
            <person name="Ament-Velasquez S.L."/>
            <person name="Kruys A."/>
            <person name="Hutchinson M.I."/>
            <person name="Powell A.J."/>
            <person name="Barry K."/>
            <person name="Miller A.N."/>
            <person name="Grigoriev I.V."/>
            <person name="Debuchy R."/>
            <person name="Gladieux P."/>
            <person name="Hiltunen Thoren M."/>
            <person name="Johannesson H."/>
        </authorList>
    </citation>
    <scope>NUCLEOTIDE SEQUENCE</scope>
    <source>
        <strain evidence="5">CBS 626.80</strain>
    </source>
</reference>
<feature type="domain" description="Glucose-methanol-choline oxidoreductase N-terminal" evidence="4">
    <location>
        <begin position="265"/>
        <end position="279"/>
    </location>
</feature>
<protein>
    <recommendedName>
        <fullName evidence="4">Glucose-methanol-choline oxidoreductase N-terminal domain-containing protein</fullName>
    </recommendedName>
</protein>
<dbReference type="InterPro" id="IPR007867">
    <property type="entry name" value="GMC_OxRtase_C"/>
</dbReference>
<organism evidence="5 6">
    <name type="scientific">Pseudoneurospora amorphoporcata</name>
    <dbReference type="NCBI Taxonomy" id="241081"/>
    <lineage>
        <taxon>Eukaryota</taxon>
        <taxon>Fungi</taxon>
        <taxon>Dikarya</taxon>
        <taxon>Ascomycota</taxon>
        <taxon>Pezizomycotina</taxon>
        <taxon>Sordariomycetes</taxon>
        <taxon>Sordariomycetidae</taxon>
        <taxon>Sordariales</taxon>
        <taxon>Sordariaceae</taxon>
        <taxon>Pseudoneurospora</taxon>
    </lineage>
</organism>
<dbReference type="EMBL" id="MU859289">
    <property type="protein sequence ID" value="KAK3948028.1"/>
    <property type="molecule type" value="Genomic_DNA"/>
</dbReference>
<accession>A0AAN6NNC7</accession>
<dbReference type="PROSITE" id="PS00624">
    <property type="entry name" value="GMC_OXRED_2"/>
    <property type="match status" value="1"/>
</dbReference>
<reference evidence="5" key="2">
    <citation type="submission" date="2023-06" db="EMBL/GenBank/DDBJ databases">
        <authorList>
            <consortium name="Lawrence Berkeley National Laboratory"/>
            <person name="Mondo S.J."/>
            <person name="Hensen N."/>
            <person name="Bonometti L."/>
            <person name="Westerberg I."/>
            <person name="Brannstrom I.O."/>
            <person name="Guillou S."/>
            <person name="Cros-Aarteil S."/>
            <person name="Calhoun S."/>
            <person name="Haridas S."/>
            <person name="Kuo A."/>
            <person name="Pangilinan J."/>
            <person name="Riley R."/>
            <person name="Labutti K."/>
            <person name="Andreopoulos B."/>
            <person name="Lipzen A."/>
            <person name="Chen C."/>
            <person name="Yanf M."/>
            <person name="Daum C."/>
            <person name="Ng V."/>
            <person name="Clum A."/>
            <person name="Steindorff A."/>
            <person name="Ohm R."/>
            <person name="Martin F."/>
            <person name="Silar P."/>
            <person name="Natvig D."/>
            <person name="Lalanne C."/>
            <person name="Gautier V."/>
            <person name="Ament-Velasquez S.L."/>
            <person name="Kruys A."/>
            <person name="Hutchinson M.I."/>
            <person name="Powell A.J."/>
            <person name="Barry K."/>
            <person name="Miller A.N."/>
            <person name="Grigoriev I.V."/>
            <person name="Debuchy R."/>
            <person name="Gladieux P."/>
            <person name="Thoren M.H."/>
            <person name="Johannesson H."/>
        </authorList>
    </citation>
    <scope>NUCLEOTIDE SEQUENCE</scope>
    <source>
        <strain evidence="5">CBS 626.80</strain>
    </source>
</reference>
<name>A0AAN6NNC7_9PEZI</name>
<feature type="region of interest" description="Disordered" evidence="3">
    <location>
        <begin position="503"/>
        <end position="534"/>
    </location>
</feature>
<dbReference type="SUPFAM" id="SSF54373">
    <property type="entry name" value="FAD-linked reductases, C-terminal domain"/>
    <property type="match status" value="1"/>
</dbReference>